<dbReference type="InterPro" id="IPR055438">
    <property type="entry name" value="AstE_AspA_cat"/>
</dbReference>
<dbReference type="HOGENOM" id="CLU_035605_0_2_1"/>
<evidence type="ECO:0000313" key="7">
    <source>
        <dbReference type="EMBL" id="EMF11821.1"/>
    </source>
</evidence>
<dbReference type="InterPro" id="IPR053138">
    <property type="entry name" value="N-alpha-Ac-DABA_deacetylase"/>
</dbReference>
<feature type="domain" description="Succinylglutamate desuccinylase/Aspartoacylase catalytic" evidence="6">
    <location>
        <begin position="78"/>
        <end position="271"/>
    </location>
</feature>
<keyword evidence="4" id="KW-0862">Zinc</keyword>
<evidence type="ECO:0000256" key="3">
    <source>
        <dbReference type="ARBA" id="ARBA00022801"/>
    </source>
</evidence>
<evidence type="ECO:0000256" key="1">
    <source>
        <dbReference type="ARBA" id="ARBA00001947"/>
    </source>
</evidence>
<proteinExistence type="predicted"/>
<feature type="chain" id="PRO_5004110935" evidence="5">
    <location>
        <begin position="18"/>
        <end position="368"/>
    </location>
</feature>
<dbReference type="OMA" id="GRTNMLH"/>
<evidence type="ECO:0000256" key="5">
    <source>
        <dbReference type="SAM" id="SignalP"/>
    </source>
</evidence>
<keyword evidence="3" id="KW-0378">Hydrolase</keyword>
<dbReference type="AlphaFoldDB" id="N1QKY9"/>
<dbReference type="EMBL" id="KB456265">
    <property type="protein sequence ID" value="EMF11821.1"/>
    <property type="molecule type" value="Genomic_DNA"/>
</dbReference>
<evidence type="ECO:0000256" key="4">
    <source>
        <dbReference type="ARBA" id="ARBA00022833"/>
    </source>
</evidence>
<evidence type="ECO:0000313" key="8">
    <source>
        <dbReference type="Proteomes" id="UP000016931"/>
    </source>
</evidence>
<keyword evidence="5" id="KW-0732">Signal</keyword>
<dbReference type="PANTHER" id="PTHR37326">
    <property type="entry name" value="BLL3975 PROTEIN"/>
    <property type="match status" value="1"/>
</dbReference>
<protein>
    <submittedName>
        <fullName evidence="7">AstE_AspA-domain-containing protein</fullName>
    </submittedName>
</protein>
<dbReference type="Pfam" id="PF24827">
    <property type="entry name" value="AstE_AspA_cat"/>
    <property type="match status" value="1"/>
</dbReference>
<dbReference type="RefSeq" id="XP_016759942.1">
    <property type="nucleotide sequence ID" value="XM_016909004.1"/>
</dbReference>
<reference evidence="7 8" key="1">
    <citation type="journal article" date="2012" name="PLoS Pathog.">
        <title>Diverse lifestyles and strategies of plant pathogenesis encoded in the genomes of eighteen Dothideomycetes fungi.</title>
        <authorList>
            <person name="Ohm R.A."/>
            <person name="Feau N."/>
            <person name="Henrissat B."/>
            <person name="Schoch C.L."/>
            <person name="Horwitz B.A."/>
            <person name="Barry K.W."/>
            <person name="Condon B.J."/>
            <person name="Copeland A.C."/>
            <person name="Dhillon B."/>
            <person name="Glaser F."/>
            <person name="Hesse C.N."/>
            <person name="Kosti I."/>
            <person name="LaButti K."/>
            <person name="Lindquist E.A."/>
            <person name="Lucas S."/>
            <person name="Salamov A.A."/>
            <person name="Bradshaw R.E."/>
            <person name="Ciuffetti L."/>
            <person name="Hamelin R.C."/>
            <person name="Kema G.H.J."/>
            <person name="Lawrence C."/>
            <person name="Scott J.A."/>
            <person name="Spatafora J.W."/>
            <person name="Turgeon B.G."/>
            <person name="de Wit P.J.G.M."/>
            <person name="Zhong S."/>
            <person name="Goodwin S.B."/>
            <person name="Grigoriev I.V."/>
        </authorList>
    </citation>
    <scope>NUCLEOTIDE SEQUENCE [LARGE SCALE GENOMIC DNA]</scope>
    <source>
        <strain evidence="7 8">SO2202</strain>
    </source>
</reference>
<accession>N1QKY9</accession>
<evidence type="ECO:0000259" key="6">
    <source>
        <dbReference type="Pfam" id="PF24827"/>
    </source>
</evidence>
<sequence>MRPIIALLSALTSGVTAATVYTGDRFQGHPIISSLDVNDLPSNTVSRFWLSPAAGQGGLYYFLPIFVARGTAESLESGRKLSLSASIHGDELNPVAIVQTIFRQLNETVAAGAFNGTVIGIPTLNPQGNFLNQRNFFTSSSNGFFYDMNRLFPGLSMAEGGNLVESYTAAIWNDIWGNTSNVDIAVDFHTLSTGSVGPLWAYADYASEGVQRMAELLQPDVIKIDPGLPGTIETSWVQAGVPAITVETGPANNWNRTLIKRTVDFAFRLMDDLMMTGGALPVPDLSQTFIANNFSDPYTDFSGWFESDIEILQDVEEGQVIGRVYNAWGDELQTITSSVSGRVLTVLVDPAVEAGASLATIAYNATSA</sequence>
<dbReference type="GeneID" id="27906141"/>
<dbReference type="Gene3D" id="3.40.630.10">
    <property type="entry name" value="Zn peptidases"/>
    <property type="match status" value="1"/>
</dbReference>
<evidence type="ECO:0000256" key="2">
    <source>
        <dbReference type="ARBA" id="ARBA00022723"/>
    </source>
</evidence>
<dbReference type="SUPFAM" id="SSF53187">
    <property type="entry name" value="Zn-dependent exopeptidases"/>
    <property type="match status" value="1"/>
</dbReference>
<organism evidence="7 8">
    <name type="scientific">Sphaerulina musiva (strain SO2202)</name>
    <name type="common">Poplar stem canker fungus</name>
    <name type="synonym">Septoria musiva</name>
    <dbReference type="NCBI Taxonomy" id="692275"/>
    <lineage>
        <taxon>Eukaryota</taxon>
        <taxon>Fungi</taxon>
        <taxon>Dikarya</taxon>
        <taxon>Ascomycota</taxon>
        <taxon>Pezizomycotina</taxon>
        <taxon>Dothideomycetes</taxon>
        <taxon>Dothideomycetidae</taxon>
        <taxon>Mycosphaerellales</taxon>
        <taxon>Mycosphaerellaceae</taxon>
        <taxon>Sphaerulina</taxon>
    </lineage>
</organism>
<keyword evidence="2" id="KW-0479">Metal-binding</keyword>
<keyword evidence="8" id="KW-1185">Reference proteome</keyword>
<comment type="cofactor">
    <cofactor evidence="1">
        <name>Zn(2+)</name>
        <dbReference type="ChEBI" id="CHEBI:29105"/>
    </cofactor>
</comment>
<dbReference type="CDD" id="cd06251">
    <property type="entry name" value="M14_ASTE_ASPA-like"/>
    <property type="match status" value="1"/>
</dbReference>
<dbReference type="PANTHER" id="PTHR37326:SF1">
    <property type="entry name" value="BLL3975 PROTEIN"/>
    <property type="match status" value="1"/>
</dbReference>
<dbReference type="GO" id="GO:0046872">
    <property type="term" value="F:metal ion binding"/>
    <property type="evidence" value="ECO:0007669"/>
    <property type="project" value="UniProtKB-KW"/>
</dbReference>
<feature type="signal peptide" evidence="5">
    <location>
        <begin position="1"/>
        <end position="17"/>
    </location>
</feature>
<dbReference type="Proteomes" id="UP000016931">
    <property type="component" value="Unassembled WGS sequence"/>
</dbReference>
<dbReference type="GO" id="GO:0016788">
    <property type="term" value="F:hydrolase activity, acting on ester bonds"/>
    <property type="evidence" value="ECO:0007669"/>
    <property type="project" value="InterPro"/>
</dbReference>
<gene>
    <name evidence="7" type="ORF">SEPMUDRAFT_46654</name>
</gene>
<dbReference type="eggNOG" id="ENOG502SKWV">
    <property type="taxonomic scope" value="Eukaryota"/>
</dbReference>
<name>N1QKY9_SPHMS</name>
<dbReference type="OrthoDB" id="3626597at2759"/>